<evidence type="ECO:0000256" key="2">
    <source>
        <dbReference type="ARBA" id="ARBA00022475"/>
    </source>
</evidence>
<dbReference type="PANTHER" id="PTHR32322:SF18">
    <property type="entry name" value="S-ADENOSYLMETHIONINE_S-ADENOSYLHOMOCYSTEINE TRANSPORTER"/>
    <property type="match status" value="1"/>
</dbReference>
<dbReference type="OrthoDB" id="9782878at2"/>
<reference evidence="9" key="2">
    <citation type="submission" date="2011-01" db="EMBL/GenBank/DDBJ databases">
        <title>The complete genome of Nitratifractor salsuginis DSM 16511.</title>
        <authorList>
            <consortium name="US DOE Joint Genome Institute (JGI-PGF)"/>
            <person name="Lucas S."/>
            <person name="Copeland A."/>
            <person name="Lapidus A."/>
            <person name="Bruce D."/>
            <person name="Goodwin L."/>
            <person name="Pitluck S."/>
            <person name="Kyrpides N."/>
            <person name="Mavromatis K."/>
            <person name="Ivanova N."/>
            <person name="Mikhailova N."/>
            <person name="Zeytun A."/>
            <person name="Detter J.C."/>
            <person name="Tapia R."/>
            <person name="Han C."/>
            <person name="Land M."/>
            <person name="Hauser L."/>
            <person name="Markowitz V."/>
            <person name="Cheng J.-F."/>
            <person name="Hugenholtz P."/>
            <person name="Woyke T."/>
            <person name="Wu D."/>
            <person name="Tindall B."/>
            <person name="Schuetze A."/>
            <person name="Brambilla E."/>
            <person name="Klenk H.-P."/>
            <person name="Eisen J.A."/>
        </authorList>
    </citation>
    <scope>NUCLEOTIDE SEQUENCE [LARGE SCALE GENOMIC DNA]</scope>
    <source>
        <strain evidence="9">DSM 16511 / JCM 12458 / E9I37-1</strain>
    </source>
</reference>
<feature type="transmembrane region" description="Helical" evidence="6">
    <location>
        <begin position="128"/>
        <end position="146"/>
    </location>
</feature>
<feature type="domain" description="EamA" evidence="7">
    <location>
        <begin position="157"/>
        <end position="288"/>
    </location>
</feature>
<feature type="transmembrane region" description="Helical" evidence="6">
    <location>
        <begin position="71"/>
        <end position="90"/>
    </location>
</feature>
<keyword evidence="9" id="KW-1185">Reference proteome</keyword>
<feature type="transmembrane region" description="Helical" evidence="6">
    <location>
        <begin position="9"/>
        <end position="28"/>
    </location>
</feature>
<feature type="domain" description="EamA" evidence="7">
    <location>
        <begin position="11"/>
        <end position="142"/>
    </location>
</feature>
<dbReference type="RefSeq" id="WP_013554630.1">
    <property type="nucleotide sequence ID" value="NC_014935.1"/>
</dbReference>
<dbReference type="InterPro" id="IPR000620">
    <property type="entry name" value="EamA_dom"/>
</dbReference>
<keyword evidence="2" id="KW-1003">Cell membrane</keyword>
<keyword evidence="3 6" id="KW-0812">Transmembrane</keyword>
<name>E6X182_NITSE</name>
<gene>
    <name evidence="8" type="ordered locus">Nitsa_1698</name>
</gene>
<feature type="transmembrane region" description="Helical" evidence="6">
    <location>
        <begin position="215"/>
        <end position="237"/>
    </location>
</feature>
<keyword evidence="5 6" id="KW-0472">Membrane</keyword>
<proteinExistence type="predicted"/>
<dbReference type="Proteomes" id="UP000008633">
    <property type="component" value="Chromosome"/>
</dbReference>
<evidence type="ECO:0000259" key="7">
    <source>
        <dbReference type="Pfam" id="PF00892"/>
    </source>
</evidence>
<dbReference type="SUPFAM" id="SSF103481">
    <property type="entry name" value="Multidrug resistance efflux transporter EmrE"/>
    <property type="match status" value="2"/>
</dbReference>
<dbReference type="KEGG" id="nsa:Nitsa_1698"/>
<dbReference type="AlphaFoldDB" id="E6X182"/>
<feature type="transmembrane region" description="Helical" evidence="6">
    <location>
        <begin position="272"/>
        <end position="288"/>
    </location>
</feature>
<dbReference type="STRING" id="749222.Nitsa_1698"/>
<accession>E6X182</accession>
<feature type="transmembrane region" description="Helical" evidence="6">
    <location>
        <begin position="158"/>
        <end position="177"/>
    </location>
</feature>
<evidence type="ECO:0000256" key="6">
    <source>
        <dbReference type="SAM" id="Phobius"/>
    </source>
</evidence>
<dbReference type="Pfam" id="PF00892">
    <property type="entry name" value="EamA"/>
    <property type="match status" value="2"/>
</dbReference>
<feature type="transmembrane region" description="Helical" evidence="6">
    <location>
        <begin position="249"/>
        <end position="266"/>
    </location>
</feature>
<comment type="subcellular location">
    <subcellularLocation>
        <location evidence="1">Cell membrane</location>
        <topology evidence="1">Multi-pass membrane protein</topology>
    </subcellularLocation>
</comment>
<evidence type="ECO:0000256" key="3">
    <source>
        <dbReference type="ARBA" id="ARBA00022692"/>
    </source>
</evidence>
<evidence type="ECO:0000313" key="9">
    <source>
        <dbReference type="Proteomes" id="UP000008633"/>
    </source>
</evidence>
<feature type="transmembrane region" description="Helical" evidence="6">
    <location>
        <begin position="184"/>
        <end position="203"/>
    </location>
</feature>
<reference evidence="8 9" key="1">
    <citation type="journal article" date="2011" name="Stand. Genomic Sci.">
        <title>Complete genome sequence of Nitratifractor salsuginis type strain (E9I37-1).</title>
        <authorList>
            <person name="Anderson I."/>
            <person name="Sikorski J."/>
            <person name="Zeytun A."/>
            <person name="Nolan M."/>
            <person name="Lapidus A."/>
            <person name="Lucas S."/>
            <person name="Hammon N."/>
            <person name="Deshpande S."/>
            <person name="Cheng J.F."/>
            <person name="Tapia R."/>
            <person name="Han C."/>
            <person name="Goodwin L."/>
            <person name="Pitluck S."/>
            <person name="Liolios K."/>
            <person name="Pagani I."/>
            <person name="Ivanova N."/>
            <person name="Huntemann M."/>
            <person name="Mavromatis K."/>
            <person name="Ovchinikova G."/>
            <person name="Pati A."/>
            <person name="Chen A."/>
            <person name="Palaniappan K."/>
            <person name="Land M."/>
            <person name="Hauser L."/>
            <person name="Brambilla E.M."/>
            <person name="Ngatchou-Djao O.D."/>
            <person name="Rohde M."/>
            <person name="Tindall B.J."/>
            <person name="Goker M."/>
            <person name="Detter J.C."/>
            <person name="Woyke T."/>
            <person name="Bristow J."/>
            <person name="Eisen J.A."/>
            <person name="Markowitz V."/>
            <person name="Hugenholtz P."/>
            <person name="Klenk H.P."/>
            <person name="Kyrpides N.C."/>
        </authorList>
    </citation>
    <scope>NUCLEOTIDE SEQUENCE [LARGE SCALE GENOMIC DNA]</scope>
    <source>
        <strain evidence="9">DSM 16511 / JCM 12458 / E9I37-1</strain>
    </source>
</reference>
<dbReference type="PANTHER" id="PTHR32322">
    <property type="entry name" value="INNER MEMBRANE TRANSPORTER"/>
    <property type="match status" value="1"/>
</dbReference>
<feature type="transmembrane region" description="Helical" evidence="6">
    <location>
        <begin position="96"/>
        <end position="119"/>
    </location>
</feature>
<dbReference type="EMBL" id="CP002452">
    <property type="protein sequence ID" value="ADV46944.1"/>
    <property type="molecule type" value="Genomic_DNA"/>
</dbReference>
<evidence type="ECO:0000256" key="1">
    <source>
        <dbReference type="ARBA" id="ARBA00004651"/>
    </source>
</evidence>
<protein>
    <recommendedName>
        <fullName evidence="7">EamA domain-containing protein</fullName>
    </recommendedName>
</protein>
<dbReference type="GO" id="GO:0005886">
    <property type="term" value="C:plasma membrane"/>
    <property type="evidence" value="ECO:0007669"/>
    <property type="project" value="UniProtKB-SubCell"/>
</dbReference>
<feature type="transmembrane region" description="Helical" evidence="6">
    <location>
        <begin position="40"/>
        <end position="59"/>
    </location>
</feature>
<evidence type="ECO:0000313" key="8">
    <source>
        <dbReference type="EMBL" id="ADV46944.1"/>
    </source>
</evidence>
<sequence>MQEPRQATLFYLLMILAMVGWGASWVHVKYLSSFLTIHEIIFYRYLLTALSMIPVLLWLGLSWRIELKSLLLTLVSSGIMILYTWLFIAGTKLGTAGLGGAFVTTLIPILTFLLSALIAHRRLTRRQLFALGLGALGVMTILNVWSFRSGDIFRLENLYFVLAALCWAILTLVSAKIAGRIEPLVYSFYMYLGVTVLEALFFTEFSTDLGTLGTLPWANLLLLALFSTTFATSIYFIGGKKLGADRISSFTFLVPFSAIGLSALFLDEPITWGMALGTPLALAAIWMLQCSSSR</sequence>
<keyword evidence="4 6" id="KW-1133">Transmembrane helix</keyword>
<dbReference type="HOGENOM" id="CLU_033863_4_2_7"/>
<dbReference type="eggNOG" id="COG0697">
    <property type="taxonomic scope" value="Bacteria"/>
</dbReference>
<dbReference type="InterPro" id="IPR037185">
    <property type="entry name" value="EmrE-like"/>
</dbReference>
<dbReference type="InterPro" id="IPR050638">
    <property type="entry name" value="AA-Vitamin_Transporters"/>
</dbReference>
<evidence type="ECO:0000256" key="4">
    <source>
        <dbReference type="ARBA" id="ARBA00022989"/>
    </source>
</evidence>
<organism evidence="8 9">
    <name type="scientific">Nitratifractor salsuginis (strain DSM 16511 / JCM 12458 / E9I37-1)</name>
    <dbReference type="NCBI Taxonomy" id="749222"/>
    <lineage>
        <taxon>Bacteria</taxon>
        <taxon>Pseudomonadati</taxon>
        <taxon>Campylobacterota</taxon>
        <taxon>Epsilonproteobacteria</taxon>
        <taxon>Campylobacterales</taxon>
        <taxon>Sulfurovaceae</taxon>
        <taxon>Nitratifractor</taxon>
    </lineage>
</organism>
<evidence type="ECO:0000256" key="5">
    <source>
        <dbReference type="ARBA" id="ARBA00023136"/>
    </source>
</evidence>